<feature type="domain" description="4Fe-4S ferredoxin-type" evidence="13">
    <location>
        <begin position="736"/>
        <end position="767"/>
    </location>
</feature>
<dbReference type="InterPro" id="IPR037112">
    <property type="entry name" value="Pyrv-flavodox_OxR_EKR_sf"/>
</dbReference>
<dbReference type="PROSITE" id="PS00198">
    <property type="entry name" value="4FE4S_FER_1"/>
    <property type="match status" value="1"/>
</dbReference>
<dbReference type="InterPro" id="IPR017900">
    <property type="entry name" value="4Fe4S_Fe_S_CS"/>
</dbReference>
<dbReference type="PIRSF" id="PIRSF000159">
    <property type="entry name" value="NifJ"/>
    <property type="match status" value="1"/>
</dbReference>
<keyword evidence="5 9" id="KW-0249">Electron transport</keyword>
<dbReference type="FunFam" id="3.40.50.970:FF:000041">
    <property type="entry name" value="Pyruvate:ferredoxin (Flavodoxin) oxidoreductase"/>
    <property type="match status" value="1"/>
</dbReference>
<dbReference type="SUPFAM" id="SSF54862">
    <property type="entry name" value="4Fe-4S ferredoxins"/>
    <property type="match status" value="1"/>
</dbReference>
<feature type="binding site" evidence="12">
    <location>
        <position position="815"/>
    </location>
    <ligand>
        <name>[4Fe-4S] cluster</name>
        <dbReference type="ChEBI" id="CHEBI:49883"/>
        <label>3</label>
    </ligand>
</feature>
<dbReference type="Gene3D" id="3.40.920.10">
    <property type="entry name" value="Pyruvate-ferredoxin oxidoreductase, PFOR, domain III"/>
    <property type="match status" value="1"/>
</dbReference>
<feature type="site" description="Important for catalytic activity" evidence="11">
    <location>
        <position position="999"/>
    </location>
</feature>
<evidence type="ECO:0000256" key="6">
    <source>
        <dbReference type="ARBA" id="ARBA00023002"/>
    </source>
</evidence>
<dbReference type="InterPro" id="IPR029061">
    <property type="entry name" value="THDP-binding"/>
</dbReference>
<feature type="binding site" evidence="12">
    <location>
        <position position="689"/>
    </location>
    <ligand>
        <name>[4Fe-4S] cluster</name>
        <dbReference type="ChEBI" id="CHEBI:49883"/>
        <label>1</label>
    </ligand>
</feature>
<feature type="binding site" evidence="12">
    <location>
        <position position="840"/>
    </location>
    <ligand>
        <name>[4Fe-4S] cluster</name>
        <dbReference type="ChEBI" id="CHEBI:49883"/>
        <label>3</label>
    </ligand>
</feature>
<feature type="site" description="Important for catalytic activity" evidence="11">
    <location>
        <position position="31"/>
    </location>
</feature>
<dbReference type="InterPro" id="IPR011766">
    <property type="entry name" value="TPP_enzyme_TPP-bd"/>
</dbReference>
<feature type="binding site" evidence="12">
    <location>
        <position position="745"/>
    </location>
    <ligand>
        <name>[4Fe-4S] cluster</name>
        <dbReference type="ChEBI" id="CHEBI:49883"/>
        <label>2</label>
    </ligand>
</feature>
<dbReference type="Pfam" id="PF17147">
    <property type="entry name" value="PFOR_II"/>
    <property type="match status" value="1"/>
</dbReference>
<dbReference type="InterPro" id="IPR050722">
    <property type="entry name" value="Pyruvate:ferred/Flavod_OxRd"/>
</dbReference>
<dbReference type="Gene3D" id="3.40.50.970">
    <property type="match status" value="2"/>
</dbReference>
<keyword evidence="2 9" id="KW-0813">Transport</keyword>
<dbReference type="SUPFAM" id="SSF53323">
    <property type="entry name" value="Pyruvate-ferredoxin oxidoreductase, PFOR, domain III"/>
    <property type="match status" value="1"/>
</dbReference>
<dbReference type="Gene3D" id="3.40.50.920">
    <property type="match status" value="1"/>
</dbReference>
<evidence type="ECO:0000256" key="11">
    <source>
        <dbReference type="PIRSR" id="PIRSR000159-2"/>
    </source>
</evidence>
<feature type="binding site" evidence="10">
    <location>
        <position position="31"/>
    </location>
    <ligand>
        <name>pyruvate</name>
        <dbReference type="ChEBI" id="CHEBI:15361"/>
    </ligand>
</feature>
<dbReference type="InterPro" id="IPR011895">
    <property type="entry name" value="Pyrv_flavodox_OxRed"/>
</dbReference>
<dbReference type="FunFam" id="3.40.920.10:FF:000001">
    <property type="entry name" value="Pyruvate:ferredoxin (Flavodoxin) oxidoreductase"/>
    <property type="match status" value="1"/>
</dbReference>
<proteinExistence type="inferred from homology"/>
<dbReference type="GO" id="GO:0030976">
    <property type="term" value="F:thiamine pyrophosphate binding"/>
    <property type="evidence" value="ECO:0007669"/>
    <property type="project" value="InterPro"/>
</dbReference>
<dbReference type="PANTHER" id="PTHR32154:SF0">
    <property type="entry name" value="PYRUVATE-FLAVODOXIN OXIDOREDUCTASE-RELATED"/>
    <property type="match status" value="1"/>
</dbReference>
<dbReference type="AlphaFoldDB" id="A0A6G4CQU8"/>
<evidence type="ECO:0000256" key="9">
    <source>
        <dbReference type="PIRNR" id="PIRNR000159"/>
    </source>
</evidence>
<dbReference type="Gene3D" id="4.10.780.10">
    <property type="entry name" value="Pyruvate-flavodoxin oxidoreductase, EKR domain"/>
    <property type="match status" value="1"/>
</dbReference>
<feature type="binding site" evidence="10">
    <location>
        <position position="840"/>
    </location>
    <ligand>
        <name>thiamine diphosphate</name>
        <dbReference type="ChEBI" id="CHEBI:58937"/>
    </ligand>
</feature>
<evidence type="ECO:0000256" key="2">
    <source>
        <dbReference type="ARBA" id="ARBA00022448"/>
    </source>
</evidence>
<feature type="binding site" evidence="12">
    <location>
        <position position="755"/>
    </location>
    <ligand>
        <name>[4Fe-4S] cluster</name>
        <dbReference type="ChEBI" id="CHEBI:49883"/>
        <label>1</label>
    </ligand>
</feature>
<evidence type="ECO:0000256" key="12">
    <source>
        <dbReference type="PIRSR" id="PIRSR000159-50"/>
    </source>
</evidence>
<evidence type="ECO:0000256" key="10">
    <source>
        <dbReference type="PIRSR" id="PIRSR000159-1"/>
    </source>
</evidence>
<feature type="site" description="Important for catalytic activity" evidence="11">
    <location>
        <position position="64"/>
    </location>
</feature>
<feature type="domain" description="4Fe-4S ferredoxin-type" evidence="13">
    <location>
        <begin position="680"/>
        <end position="709"/>
    </location>
</feature>
<feature type="binding site" evidence="12">
    <location>
        <position position="692"/>
    </location>
    <ligand>
        <name>[4Fe-4S] cluster</name>
        <dbReference type="ChEBI" id="CHEBI:49883"/>
        <label>1</label>
    </ligand>
</feature>
<dbReference type="GO" id="GO:0019164">
    <property type="term" value="F:pyruvate synthase activity"/>
    <property type="evidence" value="ECO:0007669"/>
    <property type="project" value="UniProtKB-EC"/>
</dbReference>
<name>A0A6G4CQU8_CLOBO</name>
<dbReference type="FunFam" id="3.40.50.970:FF:000012">
    <property type="entry name" value="Pyruvate:ferredoxin (Flavodoxin) oxidoreductase"/>
    <property type="match status" value="1"/>
</dbReference>
<dbReference type="NCBIfam" id="TIGR02176">
    <property type="entry name" value="pyruv_ox_red"/>
    <property type="match status" value="1"/>
</dbReference>
<comment type="cofactor">
    <cofactor evidence="12">
        <name>[4Fe-4S] cluster</name>
        <dbReference type="ChEBI" id="CHEBI:49883"/>
    </cofactor>
    <text evidence="12">Binds 3 [4Fe-4S] clusters per subunit.</text>
</comment>
<evidence type="ECO:0000256" key="7">
    <source>
        <dbReference type="ARBA" id="ARBA00023004"/>
    </source>
</evidence>
<keyword evidence="7 12" id="KW-0408">Iron</keyword>
<gene>
    <name evidence="14" type="primary">nifJ</name>
    <name evidence="14" type="ORF">EXM56_07730</name>
</gene>
<reference evidence="14" key="1">
    <citation type="submission" date="2019-02" db="EMBL/GenBank/DDBJ databases">
        <title>Genome sequencing of Clostridium botulinum clinical isolates.</title>
        <authorList>
            <person name="Brunt J."/>
            <person name="Van Vliet A.H.M."/>
            <person name="Stringer S.C."/>
            <person name="Grant K.A."/>
            <person name="Carter A.C."/>
            <person name="Peck M.W."/>
        </authorList>
    </citation>
    <scope>NUCLEOTIDE SEQUENCE</scope>
    <source>
        <strain evidence="14">H114400598</strain>
    </source>
</reference>
<comment type="catalytic activity">
    <reaction evidence="9">
        <text>2 oxidized [2Fe-2S]-[ferredoxin] + pyruvate + CoA = 2 reduced [2Fe-2S]-[ferredoxin] + acetyl-CoA + CO2 + H(+)</text>
        <dbReference type="Rhea" id="RHEA:12765"/>
        <dbReference type="Rhea" id="RHEA-COMP:10000"/>
        <dbReference type="Rhea" id="RHEA-COMP:10001"/>
        <dbReference type="ChEBI" id="CHEBI:15361"/>
        <dbReference type="ChEBI" id="CHEBI:15378"/>
        <dbReference type="ChEBI" id="CHEBI:16526"/>
        <dbReference type="ChEBI" id="CHEBI:33737"/>
        <dbReference type="ChEBI" id="CHEBI:33738"/>
        <dbReference type="ChEBI" id="CHEBI:57287"/>
        <dbReference type="ChEBI" id="CHEBI:57288"/>
        <dbReference type="EC" id="1.2.7.1"/>
    </reaction>
</comment>
<dbReference type="Pfam" id="PF10371">
    <property type="entry name" value="EKR"/>
    <property type="match status" value="1"/>
</dbReference>
<dbReference type="Pfam" id="PF02775">
    <property type="entry name" value="TPP_enzyme_C"/>
    <property type="match status" value="1"/>
</dbReference>
<keyword evidence="8 12" id="KW-0411">Iron-sulfur</keyword>
<dbReference type="GO" id="GO:0022900">
    <property type="term" value="P:electron transport chain"/>
    <property type="evidence" value="ECO:0007669"/>
    <property type="project" value="InterPro"/>
</dbReference>
<comment type="caution">
    <text evidence="14">The sequence shown here is derived from an EMBL/GenBank/DDBJ whole genome shotgun (WGS) entry which is preliminary data.</text>
</comment>
<dbReference type="SUPFAM" id="SSF52518">
    <property type="entry name" value="Thiamin diphosphate-binding fold (THDP-binding)"/>
    <property type="match status" value="2"/>
</dbReference>
<evidence type="ECO:0000313" key="14">
    <source>
        <dbReference type="EMBL" id="NEZ75222.1"/>
    </source>
</evidence>
<dbReference type="CDD" id="cd03377">
    <property type="entry name" value="TPP_PFOR_PNO"/>
    <property type="match status" value="1"/>
</dbReference>
<evidence type="ECO:0000256" key="5">
    <source>
        <dbReference type="ARBA" id="ARBA00022982"/>
    </source>
</evidence>
<dbReference type="Gene3D" id="3.30.70.20">
    <property type="match status" value="1"/>
</dbReference>
<dbReference type="GO" id="GO:0006979">
    <property type="term" value="P:response to oxidative stress"/>
    <property type="evidence" value="ECO:0007669"/>
    <property type="project" value="TreeGrafter"/>
</dbReference>
<feature type="binding site" evidence="12">
    <location>
        <position position="1074"/>
    </location>
    <ligand>
        <name>[4Fe-4S] cluster</name>
        <dbReference type="ChEBI" id="CHEBI:49883"/>
        <label>3</label>
    </ligand>
</feature>
<dbReference type="InterPro" id="IPR033412">
    <property type="entry name" value="PFOR_II"/>
</dbReference>
<dbReference type="CDD" id="cd07034">
    <property type="entry name" value="TPP_PYR_PFOR_IOR-alpha_like"/>
    <property type="match status" value="1"/>
</dbReference>
<feature type="binding site" evidence="10">
    <location>
        <position position="64"/>
    </location>
    <ligand>
        <name>thiamine diphosphate</name>
        <dbReference type="ChEBI" id="CHEBI:58937"/>
    </ligand>
</feature>
<dbReference type="Pfam" id="PF12838">
    <property type="entry name" value="Fer4_7"/>
    <property type="match status" value="1"/>
</dbReference>
<dbReference type="Pfam" id="PF01855">
    <property type="entry name" value="POR_N"/>
    <property type="match status" value="1"/>
</dbReference>
<dbReference type="InterPro" id="IPR002880">
    <property type="entry name" value="Pyrv_Fd/Flavodoxin_OxRdtase_N"/>
</dbReference>
<feature type="binding site" evidence="12">
    <location>
        <position position="751"/>
    </location>
    <ligand>
        <name>[4Fe-4S] cluster</name>
        <dbReference type="ChEBI" id="CHEBI:49883"/>
        <label>2</label>
    </ligand>
</feature>
<feature type="binding site" evidence="12">
    <location>
        <position position="699"/>
    </location>
    <ligand>
        <name>[4Fe-4S] cluster</name>
        <dbReference type="ChEBI" id="CHEBI:49883"/>
        <label>2</label>
    </ligand>
</feature>
<feature type="binding site" evidence="10">
    <location>
        <begin position="994"/>
        <end position="999"/>
    </location>
    <ligand>
        <name>thiamine diphosphate</name>
        <dbReference type="ChEBI" id="CHEBI:58937"/>
    </ligand>
</feature>
<keyword evidence="4 12" id="KW-0479">Metal-binding</keyword>
<evidence type="ECO:0000256" key="1">
    <source>
        <dbReference type="ARBA" id="ARBA00009032"/>
    </source>
</evidence>
<evidence type="ECO:0000259" key="13">
    <source>
        <dbReference type="PROSITE" id="PS51379"/>
    </source>
</evidence>
<dbReference type="InterPro" id="IPR017896">
    <property type="entry name" value="4Fe4S_Fe-S-bd"/>
</dbReference>
<evidence type="ECO:0000256" key="3">
    <source>
        <dbReference type="ARBA" id="ARBA00022485"/>
    </source>
</evidence>
<dbReference type="InterPro" id="IPR019752">
    <property type="entry name" value="Pyrv/ketoisovalerate_OxRed_cat"/>
</dbReference>
<evidence type="ECO:0000256" key="8">
    <source>
        <dbReference type="ARBA" id="ARBA00023014"/>
    </source>
</evidence>
<feature type="site" description="Important for catalytic activity" evidence="11">
    <location>
        <position position="114"/>
    </location>
</feature>
<dbReference type="EC" id="1.2.7.1" evidence="9"/>
<feature type="binding site" evidence="10">
    <location>
        <position position="817"/>
    </location>
    <ligand>
        <name>thiamine diphosphate</name>
        <dbReference type="ChEBI" id="CHEBI:58937"/>
    </ligand>
</feature>
<dbReference type="InterPro" id="IPR002869">
    <property type="entry name" value="Pyrv_flavodox_OxRed_cen"/>
</dbReference>
<dbReference type="InterPro" id="IPR009014">
    <property type="entry name" value="Transketo_C/PFOR_II"/>
</dbReference>
<dbReference type="PANTHER" id="PTHR32154">
    <property type="entry name" value="PYRUVATE-FLAVODOXIN OXIDOREDUCTASE-RELATED"/>
    <property type="match status" value="1"/>
</dbReference>
<dbReference type="FunFam" id="3.30.70.20:FF:000022">
    <property type="entry name" value="Pyruvate:ferredoxin (Flavodoxin) oxidoreductase"/>
    <property type="match status" value="1"/>
</dbReference>
<keyword evidence="6 9" id="KW-0560">Oxidoreductase</keyword>
<feature type="binding site" evidence="10">
    <location>
        <position position="114"/>
    </location>
    <ligand>
        <name>pyruvate</name>
        <dbReference type="ChEBI" id="CHEBI:15361"/>
    </ligand>
</feature>
<dbReference type="GO" id="GO:0005506">
    <property type="term" value="F:iron ion binding"/>
    <property type="evidence" value="ECO:0007669"/>
    <property type="project" value="InterPro"/>
</dbReference>
<keyword evidence="14" id="KW-0670">Pyruvate</keyword>
<keyword evidence="3 12" id="KW-0004">4Fe-4S</keyword>
<feature type="binding site" evidence="10">
    <location>
        <begin position="965"/>
        <end position="968"/>
    </location>
    <ligand>
        <name>thiamine diphosphate</name>
        <dbReference type="ChEBI" id="CHEBI:58937"/>
    </ligand>
</feature>
<dbReference type="InterPro" id="IPR019456">
    <property type="entry name" value="Pyrv-flavodox_OxRtase_EKR"/>
</dbReference>
<dbReference type="EMBL" id="SGKT01000013">
    <property type="protein sequence ID" value="NEZ75222.1"/>
    <property type="molecule type" value="Genomic_DNA"/>
</dbReference>
<feature type="binding site" evidence="12">
    <location>
        <position position="812"/>
    </location>
    <ligand>
        <name>[4Fe-4S] cluster</name>
        <dbReference type="ChEBI" id="CHEBI:49883"/>
        <label>3</label>
    </ligand>
</feature>
<evidence type="ECO:0000256" key="4">
    <source>
        <dbReference type="ARBA" id="ARBA00022723"/>
    </source>
</evidence>
<dbReference type="PROSITE" id="PS51379">
    <property type="entry name" value="4FE4S_FER_2"/>
    <property type="match status" value="2"/>
</dbReference>
<sequence length="1172" mass="129774">MAKIMKTMDGNQAAAEASYAFTEVAAIYPITPSTPMAEGVDEWSAHGKKNIFGQSVKVVEMQSEAGASGTVHGSLAAGALTTTYTASQGLLLMIPNLYKIAGELLPGVFHVSARALATHALSIFGDHQDVMATRQTGVALLAASNVQEVMDLANIAHLSAIKSRVPFLHFFDGFRTSHEYQKIEIINYDDVAKLVDYNALKEFKSRALNPEHPTLKGTAQNPDIYFQGREASNKFYKEVPNIVENYMREIEKITGRSYHPFDYYGDPDAENIIVAMGSVCDTIEETVDYLINKGQKVGIIKIHLYRPFCPTYFMKSLPKTVKKIAVLDRTKEPGSIGEPIYLDVCKVFYNTKDKPIIVGGRYGLGSKDTRPSQIISVFDNLNQDNPKDGFTIGITDDVTNTSLPEKDVVDTTPEGTISCKFWGLGSDGTVGANKTAVKIIGDNTDLYAQAYFSYDSKKSGGSTISHLRFGKDKIKSPYLIYNADYIACHNKSFIYNFDVLKGLKKNGTFVLNCPWDEAELEEKLPASMKKYIAENNINFYIIDGISIAQNIGLGGRINMIMQSAFFKLANVIPVNEAVELLKNSVQKTYGKKGEKIVEMNKAAIDTGIDAVHKVNIPSSWKNAEVEPTSIKEEPDFIKKVQRPMSRHEGDELPVSAFNGMEDGTFPLGTTSYEKRGIAVMIPEWQIDKCIQCNQCSYICPHSVIRAYLLNKDEKEKAPSTFETKKATGKGLEELGYRIQISPLDCTGCGNCADVCPAPGKALIMKNAEEQIEMQSENWEFGLNITTKENLMDPKTLKGSQFIRPLLEFHGACPGCGETPYIKLLTQLFGDRMMIANATGCSSIWGGSAPSIPYTTNSQGKGPSWGNSLFEDNAEYGYGMYLAVKQIREKLAELMQEALNMEINQDLKDAFKQWLESMDDGEHSKTATAKILEAMPNENYQNNPILNEIMEKKDYLIKKSHWMIGGDGWAYDIGFGGLDHVLASGDDVNIFVMDTEIYSNTGGQCSKSTQTGAIAKFAAAGKKIKKKDLGLMAMSYGYVYVAQIAMGANMNHTIKTIAEAEAYKGPSLIIAYAPCISHGIKTGMGTSIAEEKKAVESGYWHLYRYNPMLKEEGKNPFTLDSREPTKSFKEFIQGEVRYSSLMNIFPGIAEKMSDMAEQHARERYDNYKHLADK</sequence>
<dbReference type="Pfam" id="PF01558">
    <property type="entry name" value="POR"/>
    <property type="match status" value="1"/>
</dbReference>
<organism evidence="14">
    <name type="scientific">Clostridium botulinum</name>
    <dbReference type="NCBI Taxonomy" id="1491"/>
    <lineage>
        <taxon>Bacteria</taxon>
        <taxon>Bacillati</taxon>
        <taxon>Bacillota</taxon>
        <taxon>Clostridia</taxon>
        <taxon>Eubacteriales</taxon>
        <taxon>Clostridiaceae</taxon>
        <taxon>Clostridium</taxon>
    </lineage>
</organism>
<dbReference type="SMART" id="SM00890">
    <property type="entry name" value="EKR"/>
    <property type="match status" value="1"/>
</dbReference>
<protein>
    <recommendedName>
        <fullName evidence="9">Pyruvate:ferredoxin oxidoreductase</fullName>
        <ecNumber evidence="9">1.2.7.1</ecNumber>
    </recommendedName>
    <alternativeName>
        <fullName evidence="9">Pyruvate synthase</fullName>
    </alternativeName>
</protein>
<feature type="binding site" evidence="12">
    <location>
        <position position="748"/>
    </location>
    <ligand>
        <name>[4Fe-4S] cluster</name>
        <dbReference type="ChEBI" id="CHEBI:49883"/>
        <label>2</label>
    </ligand>
</feature>
<comment type="similarity">
    <text evidence="1 9">Belongs to the pyruvate:ferredoxin/flavodoxin oxidoreductase family.</text>
</comment>
<dbReference type="SUPFAM" id="SSF52922">
    <property type="entry name" value="TK C-terminal domain-like"/>
    <property type="match status" value="1"/>
</dbReference>
<dbReference type="FunFam" id="3.40.50.920:FF:000007">
    <property type="entry name" value="Pyruvate:ferredoxin (Flavodoxin) oxidoreductase"/>
    <property type="match status" value="1"/>
</dbReference>
<dbReference type="GO" id="GO:0051539">
    <property type="term" value="F:4 iron, 4 sulfur cluster binding"/>
    <property type="evidence" value="ECO:0007669"/>
    <property type="project" value="UniProtKB-KW"/>
</dbReference>
<accession>A0A6G4CQU8</accession>
<feature type="binding site" evidence="12">
    <location>
        <position position="695"/>
    </location>
    <ligand>
        <name>[4Fe-4S] cluster</name>
        <dbReference type="ChEBI" id="CHEBI:49883"/>
        <label>1</label>
    </ligand>
</feature>